<feature type="non-terminal residue" evidence="1">
    <location>
        <position position="1"/>
    </location>
</feature>
<sequence length="49" mass="5817">GIAHYMDNLEISIKKQIQNELIRSRNSMIKEIRRELFEKMTHAMKSQGV</sequence>
<dbReference type="EMBL" id="CAJOBD010020606">
    <property type="protein sequence ID" value="CAF4241639.1"/>
    <property type="molecule type" value="Genomic_DNA"/>
</dbReference>
<dbReference type="Proteomes" id="UP000663836">
    <property type="component" value="Unassembled WGS sequence"/>
</dbReference>
<proteinExistence type="predicted"/>
<evidence type="ECO:0000313" key="2">
    <source>
        <dbReference type="Proteomes" id="UP000663836"/>
    </source>
</evidence>
<comment type="caution">
    <text evidence="1">The sequence shown here is derived from an EMBL/GenBank/DDBJ whole genome shotgun (WGS) entry which is preliminary data.</text>
</comment>
<reference evidence="1" key="1">
    <citation type="submission" date="2021-02" db="EMBL/GenBank/DDBJ databases">
        <authorList>
            <person name="Nowell W R."/>
        </authorList>
    </citation>
    <scope>NUCLEOTIDE SEQUENCE</scope>
</reference>
<protein>
    <submittedName>
        <fullName evidence="1">Uncharacterized protein</fullName>
    </submittedName>
</protein>
<organism evidence="1 2">
    <name type="scientific">Rotaria sordida</name>
    <dbReference type="NCBI Taxonomy" id="392033"/>
    <lineage>
        <taxon>Eukaryota</taxon>
        <taxon>Metazoa</taxon>
        <taxon>Spiralia</taxon>
        <taxon>Gnathifera</taxon>
        <taxon>Rotifera</taxon>
        <taxon>Eurotatoria</taxon>
        <taxon>Bdelloidea</taxon>
        <taxon>Philodinida</taxon>
        <taxon>Philodinidae</taxon>
        <taxon>Rotaria</taxon>
    </lineage>
</organism>
<evidence type="ECO:0000313" key="1">
    <source>
        <dbReference type="EMBL" id="CAF4241639.1"/>
    </source>
</evidence>
<name>A0A820E2L5_9BILA</name>
<accession>A0A820E2L5</accession>
<dbReference type="AlphaFoldDB" id="A0A820E2L5"/>
<gene>
    <name evidence="1" type="ORF">JBS370_LOCUS38334</name>
</gene>